<evidence type="ECO:0000256" key="7">
    <source>
        <dbReference type="RuleBase" id="RU367022"/>
    </source>
</evidence>
<evidence type="ECO:0000256" key="5">
    <source>
        <dbReference type="ARBA" id="ARBA00022989"/>
    </source>
</evidence>
<dbReference type="AlphaFoldDB" id="D8RZM6"/>
<evidence type="ECO:0000313" key="8">
    <source>
        <dbReference type="EMBL" id="EFJ22181.1"/>
    </source>
</evidence>
<evidence type="ECO:0000256" key="3">
    <source>
        <dbReference type="ARBA" id="ARBA00022692"/>
    </source>
</evidence>
<feature type="transmembrane region" description="Helical" evidence="7">
    <location>
        <begin position="101"/>
        <end position="121"/>
    </location>
</feature>
<comment type="similarity">
    <text evidence="2 7">Belongs to the copper transporter (Ctr) (TC 1.A.56) family. SLC31A subfamily.</text>
</comment>
<keyword evidence="4 7" id="KW-0187">Copper transport</keyword>
<proteinExistence type="inferred from homology"/>
<reference evidence="8 9" key="1">
    <citation type="journal article" date="2011" name="Science">
        <title>The Selaginella genome identifies genetic changes associated with the evolution of vascular plants.</title>
        <authorList>
            <person name="Banks J.A."/>
            <person name="Nishiyama T."/>
            <person name="Hasebe M."/>
            <person name="Bowman J.L."/>
            <person name="Gribskov M."/>
            <person name="dePamphilis C."/>
            <person name="Albert V.A."/>
            <person name="Aono N."/>
            <person name="Aoyama T."/>
            <person name="Ambrose B.A."/>
            <person name="Ashton N.W."/>
            <person name="Axtell M.J."/>
            <person name="Barker E."/>
            <person name="Barker M.S."/>
            <person name="Bennetzen J.L."/>
            <person name="Bonawitz N.D."/>
            <person name="Chapple C."/>
            <person name="Cheng C."/>
            <person name="Correa L.G."/>
            <person name="Dacre M."/>
            <person name="DeBarry J."/>
            <person name="Dreyer I."/>
            <person name="Elias M."/>
            <person name="Engstrom E.M."/>
            <person name="Estelle M."/>
            <person name="Feng L."/>
            <person name="Finet C."/>
            <person name="Floyd S.K."/>
            <person name="Frommer W.B."/>
            <person name="Fujita T."/>
            <person name="Gramzow L."/>
            <person name="Gutensohn M."/>
            <person name="Harholt J."/>
            <person name="Hattori M."/>
            <person name="Heyl A."/>
            <person name="Hirai T."/>
            <person name="Hiwatashi Y."/>
            <person name="Ishikawa M."/>
            <person name="Iwata M."/>
            <person name="Karol K.G."/>
            <person name="Koehler B."/>
            <person name="Kolukisaoglu U."/>
            <person name="Kubo M."/>
            <person name="Kurata T."/>
            <person name="Lalonde S."/>
            <person name="Li K."/>
            <person name="Li Y."/>
            <person name="Litt A."/>
            <person name="Lyons E."/>
            <person name="Manning G."/>
            <person name="Maruyama T."/>
            <person name="Michael T.P."/>
            <person name="Mikami K."/>
            <person name="Miyazaki S."/>
            <person name="Morinaga S."/>
            <person name="Murata T."/>
            <person name="Mueller-Roeber B."/>
            <person name="Nelson D.R."/>
            <person name="Obara M."/>
            <person name="Oguri Y."/>
            <person name="Olmstead R.G."/>
            <person name="Onodera N."/>
            <person name="Petersen B.L."/>
            <person name="Pils B."/>
            <person name="Prigge M."/>
            <person name="Rensing S.A."/>
            <person name="Riano-Pachon D.M."/>
            <person name="Roberts A.W."/>
            <person name="Sato Y."/>
            <person name="Scheller H.V."/>
            <person name="Schulz B."/>
            <person name="Schulz C."/>
            <person name="Shakirov E.V."/>
            <person name="Shibagaki N."/>
            <person name="Shinohara N."/>
            <person name="Shippen D.E."/>
            <person name="Soerensen I."/>
            <person name="Sotooka R."/>
            <person name="Sugimoto N."/>
            <person name="Sugita M."/>
            <person name="Sumikawa N."/>
            <person name="Tanurdzic M."/>
            <person name="Theissen G."/>
            <person name="Ulvskov P."/>
            <person name="Wakazuki S."/>
            <person name="Weng J.K."/>
            <person name="Willats W.W."/>
            <person name="Wipf D."/>
            <person name="Wolf P.G."/>
            <person name="Yang L."/>
            <person name="Zimmer A.D."/>
            <person name="Zhu Q."/>
            <person name="Mitros T."/>
            <person name="Hellsten U."/>
            <person name="Loque D."/>
            <person name="Otillar R."/>
            <person name="Salamov A."/>
            <person name="Schmutz J."/>
            <person name="Shapiro H."/>
            <person name="Lindquist E."/>
            <person name="Lucas S."/>
            <person name="Rokhsar D."/>
            <person name="Grigoriev I.V."/>
        </authorList>
    </citation>
    <scope>NUCLEOTIDE SEQUENCE [LARGE SCALE GENOMIC DNA]</scope>
</reference>
<feature type="transmembrane region" description="Helical" evidence="7">
    <location>
        <begin position="24"/>
        <end position="43"/>
    </location>
</feature>
<dbReference type="OrthoDB" id="73901at2759"/>
<evidence type="ECO:0000256" key="4">
    <source>
        <dbReference type="ARBA" id="ARBA00022796"/>
    </source>
</evidence>
<dbReference type="InParanoid" id="D8RZM6"/>
<name>D8RZM6_SELML</name>
<protein>
    <recommendedName>
        <fullName evidence="7">Copper transport protein</fullName>
    </recommendedName>
</protein>
<dbReference type="KEGG" id="smo:SELMODRAFT_105714"/>
<keyword evidence="7" id="KW-0186">Copper</keyword>
<evidence type="ECO:0000256" key="1">
    <source>
        <dbReference type="ARBA" id="ARBA00004141"/>
    </source>
</evidence>
<dbReference type="Pfam" id="PF04145">
    <property type="entry name" value="Ctr"/>
    <property type="match status" value="1"/>
</dbReference>
<keyword evidence="7" id="KW-0813">Transport</keyword>
<dbReference type="Gramene" id="EFJ22181">
    <property type="protein sequence ID" value="EFJ22181"/>
    <property type="gene ID" value="SELMODRAFT_105714"/>
</dbReference>
<evidence type="ECO:0000256" key="6">
    <source>
        <dbReference type="ARBA" id="ARBA00023136"/>
    </source>
</evidence>
<dbReference type="PANTHER" id="PTHR12483:SF27">
    <property type="entry name" value="COPPER TRANSPORT PROTEIN CTR1"/>
    <property type="match status" value="1"/>
</dbReference>
<keyword evidence="6 7" id="KW-0472">Membrane</keyword>
<accession>D8RZM6</accession>
<dbReference type="GO" id="GO:0005886">
    <property type="term" value="C:plasma membrane"/>
    <property type="evidence" value="ECO:0000318"/>
    <property type="project" value="GO_Central"/>
</dbReference>
<dbReference type="EMBL" id="GL377596">
    <property type="protein sequence ID" value="EFJ22181.1"/>
    <property type="molecule type" value="Genomic_DNA"/>
</dbReference>
<keyword evidence="5 7" id="KW-1133">Transmembrane helix</keyword>
<keyword evidence="3 7" id="KW-0812">Transmembrane</keyword>
<organism evidence="9">
    <name type="scientific">Selaginella moellendorffii</name>
    <name type="common">Spikemoss</name>
    <dbReference type="NCBI Taxonomy" id="88036"/>
    <lineage>
        <taxon>Eukaryota</taxon>
        <taxon>Viridiplantae</taxon>
        <taxon>Streptophyta</taxon>
        <taxon>Embryophyta</taxon>
        <taxon>Tracheophyta</taxon>
        <taxon>Lycopodiopsida</taxon>
        <taxon>Selaginellales</taxon>
        <taxon>Selaginellaceae</taxon>
        <taxon>Selaginella</taxon>
    </lineage>
</organism>
<feature type="transmembrane region" description="Helical" evidence="7">
    <location>
        <begin position="76"/>
        <end position="95"/>
    </location>
</feature>
<dbReference type="PANTHER" id="PTHR12483">
    <property type="entry name" value="SOLUTE CARRIER FAMILY 31 COPPER TRANSPORTERS"/>
    <property type="match status" value="1"/>
</dbReference>
<keyword evidence="9" id="KW-1185">Reference proteome</keyword>
<dbReference type="eggNOG" id="KOG3386">
    <property type="taxonomic scope" value="Eukaryota"/>
</dbReference>
<dbReference type="Proteomes" id="UP000001514">
    <property type="component" value="Unassembled WGS sequence"/>
</dbReference>
<dbReference type="GO" id="GO:0005375">
    <property type="term" value="F:copper ion transmembrane transporter activity"/>
    <property type="evidence" value="ECO:0000318"/>
    <property type="project" value="GO_Central"/>
</dbReference>
<gene>
    <name evidence="8" type="ORF">SELMODRAFT_105714</name>
</gene>
<evidence type="ECO:0000256" key="2">
    <source>
        <dbReference type="ARBA" id="ARBA00006921"/>
    </source>
</evidence>
<keyword evidence="7" id="KW-0406">Ion transport</keyword>
<comment type="subcellular location">
    <subcellularLocation>
        <location evidence="1 7">Membrane</location>
        <topology evidence="1 7">Multi-pass membrane protein</topology>
    </subcellularLocation>
</comment>
<evidence type="ECO:0000313" key="9">
    <source>
        <dbReference type="Proteomes" id="UP000001514"/>
    </source>
</evidence>
<sequence length="138" mass="15555">MDMSFFWRIKFTLLFPSWVPDSPVNYAFMLMLTAGLGALHEWIAHKNWMILTAYSTPEPIMGKDPQRDYPKQHDDAILVAVLMHGAYVTTSYLLMMMAMSFNAGIFIAITVGLCIGFYAIWPLESSNRARIVPGPASC</sequence>
<dbReference type="InterPro" id="IPR007274">
    <property type="entry name" value="Cop_transporter"/>
</dbReference>
<dbReference type="HOGENOM" id="CLU_079690_1_0_1"/>